<sequence length="202" mass="23122">MDLSTIPYEKVIELYGNILSPHHLQRLRCLRAIPKEPRTPKRDSTGSQRYLFSFQEVYTAVLALCPDRTKIRFPFGQEKLFPYDARIFYTWGPRLGAAREVTTSFPYLTAWSTSTGEIHRQLEYARCCLACSILPKRVNRAVGFTNQKVPADALVRFEEEFSEQELLEHLAGCELARRMWADRNMGLAKTVYVGSLSLGPLA</sequence>
<evidence type="ECO:0000313" key="1">
    <source>
        <dbReference type="EMBL" id="PPQ85736.1"/>
    </source>
</evidence>
<reference evidence="1 2" key="1">
    <citation type="journal article" date="2018" name="Evol. Lett.">
        <title>Horizontal gene cluster transfer increased hallucinogenic mushroom diversity.</title>
        <authorList>
            <person name="Reynolds H.T."/>
            <person name="Vijayakumar V."/>
            <person name="Gluck-Thaler E."/>
            <person name="Korotkin H.B."/>
            <person name="Matheny P.B."/>
            <person name="Slot J.C."/>
        </authorList>
    </citation>
    <scope>NUCLEOTIDE SEQUENCE [LARGE SCALE GENOMIC DNA]</scope>
    <source>
        <strain evidence="1 2">SRW20</strain>
    </source>
</reference>
<comment type="caution">
    <text evidence="1">The sequence shown here is derived from an EMBL/GenBank/DDBJ whole genome shotgun (WGS) entry which is preliminary data.</text>
</comment>
<organism evidence="1 2">
    <name type="scientific">Gymnopilus dilepis</name>
    <dbReference type="NCBI Taxonomy" id="231916"/>
    <lineage>
        <taxon>Eukaryota</taxon>
        <taxon>Fungi</taxon>
        <taxon>Dikarya</taxon>
        <taxon>Basidiomycota</taxon>
        <taxon>Agaricomycotina</taxon>
        <taxon>Agaricomycetes</taxon>
        <taxon>Agaricomycetidae</taxon>
        <taxon>Agaricales</taxon>
        <taxon>Agaricineae</taxon>
        <taxon>Hymenogastraceae</taxon>
        <taxon>Gymnopilus</taxon>
    </lineage>
</organism>
<dbReference type="Proteomes" id="UP000284706">
    <property type="component" value="Unassembled WGS sequence"/>
</dbReference>
<dbReference type="InParanoid" id="A0A409X4P5"/>
<gene>
    <name evidence="1" type="ORF">CVT26_005323</name>
</gene>
<accession>A0A409X4P5</accession>
<proteinExistence type="predicted"/>
<dbReference type="AlphaFoldDB" id="A0A409X4P5"/>
<evidence type="ECO:0000313" key="2">
    <source>
        <dbReference type="Proteomes" id="UP000284706"/>
    </source>
</evidence>
<keyword evidence="2" id="KW-1185">Reference proteome</keyword>
<name>A0A409X4P5_9AGAR</name>
<dbReference type="EMBL" id="NHYE01004229">
    <property type="protein sequence ID" value="PPQ85736.1"/>
    <property type="molecule type" value="Genomic_DNA"/>
</dbReference>
<protein>
    <submittedName>
        <fullName evidence="1">Uncharacterized protein</fullName>
    </submittedName>
</protein>